<organism evidence="3 4">
    <name type="scientific">Mycena pura</name>
    <dbReference type="NCBI Taxonomy" id="153505"/>
    <lineage>
        <taxon>Eukaryota</taxon>
        <taxon>Fungi</taxon>
        <taxon>Dikarya</taxon>
        <taxon>Basidiomycota</taxon>
        <taxon>Agaricomycotina</taxon>
        <taxon>Agaricomycetes</taxon>
        <taxon>Agaricomycetidae</taxon>
        <taxon>Agaricales</taxon>
        <taxon>Marasmiineae</taxon>
        <taxon>Mycenaceae</taxon>
        <taxon>Mycena</taxon>
    </lineage>
</organism>
<protein>
    <recommendedName>
        <fullName evidence="5">Secreted protein</fullName>
    </recommendedName>
</protein>
<evidence type="ECO:0000313" key="4">
    <source>
        <dbReference type="Proteomes" id="UP001219525"/>
    </source>
</evidence>
<feature type="signal peptide" evidence="2">
    <location>
        <begin position="1"/>
        <end position="24"/>
    </location>
</feature>
<proteinExistence type="predicted"/>
<keyword evidence="1" id="KW-0472">Membrane</keyword>
<accession>A0AAD6V4X4</accession>
<feature type="chain" id="PRO_5042144427" description="Secreted protein" evidence="2">
    <location>
        <begin position="25"/>
        <end position="103"/>
    </location>
</feature>
<sequence length="103" mass="11732">MPFQHDCSTLLFFLVFELRTDVATMWSCWSLRGISSSSSLSFHTGDPNGYELVRRRRRTGGRDKVILLGAYGKPVGFGSWILVRRRMRMAELQVNMADISEAS</sequence>
<comment type="caution">
    <text evidence="3">The sequence shown here is derived from an EMBL/GenBank/DDBJ whole genome shotgun (WGS) entry which is preliminary data.</text>
</comment>
<dbReference type="EMBL" id="JARJCW010000061">
    <property type="protein sequence ID" value="KAJ7200891.1"/>
    <property type="molecule type" value="Genomic_DNA"/>
</dbReference>
<dbReference type="AlphaFoldDB" id="A0AAD6V4X4"/>
<dbReference type="Proteomes" id="UP001219525">
    <property type="component" value="Unassembled WGS sequence"/>
</dbReference>
<reference evidence="3" key="1">
    <citation type="submission" date="2023-03" db="EMBL/GenBank/DDBJ databases">
        <title>Massive genome expansion in bonnet fungi (Mycena s.s.) driven by repeated elements and novel gene families across ecological guilds.</title>
        <authorList>
            <consortium name="Lawrence Berkeley National Laboratory"/>
            <person name="Harder C.B."/>
            <person name="Miyauchi S."/>
            <person name="Viragh M."/>
            <person name="Kuo A."/>
            <person name="Thoen E."/>
            <person name="Andreopoulos B."/>
            <person name="Lu D."/>
            <person name="Skrede I."/>
            <person name="Drula E."/>
            <person name="Henrissat B."/>
            <person name="Morin E."/>
            <person name="Kohler A."/>
            <person name="Barry K."/>
            <person name="LaButti K."/>
            <person name="Morin E."/>
            <person name="Salamov A."/>
            <person name="Lipzen A."/>
            <person name="Mereny Z."/>
            <person name="Hegedus B."/>
            <person name="Baldrian P."/>
            <person name="Stursova M."/>
            <person name="Weitz H."/>
            <person name="Taylor A."/>
            <person name="Grigoriev I.V."/>
            <person name="Nagy L.G."/>
            <person name="Martin F."/>
            <person name="Kauserud H."/>
        </authorList>
    </citation>
    <scope>NUCLEOTIDE SEQUENCE</scope>
    <source>
        <strain evidence="3">9144</strain>
    </source>
</reference>
<keyword evidence="2" id="KW-0732">Signal</keyword>
<keyword evidence="1" id="KW-1133">Transmembrane helix</keyword>
<keyword evidence="4" id="KW-1185">Reference proteome</keyword>
<evidence type="ECO:0000313" key="3">
    <source>
        <dbReference type="EMBL" id="KAJ7200891.1"/>
    </source>
</evidence>
<keyword evidence="1" id="KW-0812">Transmembrane</keyword>
<name>A0AAD6V4X4_9AGAR</name>
<evidence type="ECO:0000256" key="2">
    <source>
        <dbReference type="SAM" id="SignalP"/>
    </source>
</evidence>
<evidence type="ECO:0000256" key="1">
    <source>
        <dbReference type="SAM" id="Phobius"/>
    </source>
</evidence>
<gene>
    <name evidence="3" type="ORF">GGX14DRAFT_466324</name>
</gene>
<evidence type="ECO:0008006" key="5">
    <source>
        <dbReference type="Google" id="ProtNLM"/>
    </source>
</evidence>
<feature type="transmembrane region" description="Helical" evidence="1">
    <location>
        <begin position="65"/>
        <end position="83"/>
    </location>
</feature>